<dbReference type="InterPro" id="IPR003165">
    <property type="entry name" value="Piwi"/>
</dbReference>
<dbReference type="Pfam" id="PF02171">
    <property type="entry name" value="Piwi"/>
    <property type="match status" value="1"/>
</dbReference>
<dbReference type="Gene3D" id="2.170.260.10">
    <property type="entry name" value="paz domain"/>
    <property type="match status" value="1"/>
</dbReference>
<dbReference type="PROSITE" id="PS50821">
    <property type="entry name" value="PAZ"/>
    <property type="match status" value="1"/>
</dbReference>
<dbReference type="AlphaFoldDB" id="A0A8I2YTQ2"/>
<sequence>MTVSFASTSSPRGIDHSNHFFAWGVARAVSFNTERLSRKSDARRRIEIFERLQNHAQPDVFKPKVIYDSDAIAYSSRVLPFGNAATFDVNMSDRAPREGAAQSRGIFRITLKRVDAAPVSFEDLQHLIDGRTTQLTSRADVALTLVQLIVRQAPNLKYPNNVKAFFCREAGSRALGGGLEVFRGYYQSVRPTLRTLLVNIDTTCGVIYQEGPMPEVALNFLGSTHPRDLNLSERDPKLAKLKKFFSGIFITFTHRKNKKKIQSIIPQAGSQKFEWNKDKNEGVVQTTTVQAYFREAYNITLRYPDAIGVKIGGGSIVPIELCVIAPDQRFTRKLPQELTKKMVEFTSDKPKARLESIRRGIVGAGAALDYATSPFVRDAEMEVSTTPTMIDGKVLSTPEMQYKRGTQVPRFGAWNVMNQQFREPQNIACWAVVDYGHPKDKPANERFVRMISENCQKLAAKKAAAAHNVGQPDLIVVILPSSAAEIRFDVKRYGDVLHGRVDKVARANDQYCNNVAMKINAKLGGVNTVPNASVLMNLAKSAYMIMGADVGHPAPGVFDQPSVASLVASYDRQAMKYHAYTTIQPPRMETIEQLQHMIFRALDDFGQEHRKAPEKIIFFRDGLSEGEYRGVAEKEFKDIKDAIERVWKERGLPPQAKRPAVTFIVVGSGFHLAFISRCTHGPYRRDADRSGNCPAGFVADEGIGNPIAKDYYLLSHGGLLGTSRPSHYIVIQDENFSNNKEVLQELSFALCHAYARATRSVSIPAPLVCGRANFHFAPELKYDDSSASVTSGKSNFNIERWRSGFQGAHSNMSKKMFYM</sequence>
<dbReference type="OrthoDB" id="10252740at2759"/>
<evidence type="ECO:0000313" key="4">
    <source>
        <dbReference type="Proteomes" id="UP000683000"/>
    </source>
</evidence>
<dbReference type="SMART" id="SM00950">
    <property type="entry name" value="Piwi"/>
    <property type="match status" value="1"/>
</dbReference>
<dbReference type="Pfam" id="PF08699">
    <property type="entry name" value="ArgoL1"/>
    <property type="match status" value="1"/>
</dbReference>
<proteinExistence type="predicted"/>
<name>A0A8I2YTQ2_9AGAM</name>
<dbReference type="Proteomes" id="UP000683000">
    <property type="component" value="Unassembled WGS sequence"/>
</dbReference>
<dbReference type="InterPro" id="IPR012337">
    <property type="entry name" value="RNaseH-like_sf"/>
</dbReference>
<evidence type="ECO:0000259" key="2">
    <source>
        <dbReference type="PROSITE" id="PS50822"/>
    </source>
</evidence>
<dbReference type="InterPro" id="IPR003100">
    <property type="entry name" value="PAZ_dom"/>
</dbReference>
<accession>A0A8I2YTQ2</accession>
<evidence type="ECO:0000259" key="1">
    <source>
        <dbReference type="PROSITE" id="PS50821"/>
    </source>
</evidence>
<dbReference type="SUPFAM" id="SSF101690">
    <property type="entry name" value="PAZ domain"/>
    <property type="match status" value="1"/>
</dbReference>
<dbReference type="SUPFAM" id="SSF53098">
    <property type="entry name" value="Ribonuclease H-like"/>
    <property type="match status" value="1"/>
</dbReference>
<dbReference type="SMART" id="SM01163">
    <property type="entry name" value="DUF1785"/>
    <property type="match status" value="1"/>
</dbReference>
<feature type="domain" description="Piwi" evidence="2">
    <location>
        <begin position="479"/>
        <end position="767"/>
    </location>
</feature>
<evidence type="ECO:0000313" key="3">
    <source>
        <dbReference type="EMBL" id="KAG6379119.1"/>
    </source>
</evidence>
<dbReference type="GO" id="GO:0003723">
    <property type="term" value="F:RNA binding"/>
    <property type="evidence" value="ECO:0007669"/>
    <property type="project" value="InterPro"/>
</dbReference>
<feature type="domain" description="PAZ" evidence="1">
    <location>
        <begin position="212"/>
        <end position="326"/>
    </location>
</feature>
<dbReference type="PROSITE" id="PS50822">
    <property type="entry name" value="PIWI"/>
    <property type="match status" value="1"/>
</dbReference>
<protein>
    <submittedName>
        <fullName evidence="3">Piwi domain-containing protein</fullName>
    </submittedName>
</protein>
<keyword evidence="4" id="KW-1185">Reference proteome</keyword>
<dbReference type="CDD" id="cd02846">
    <property type="entry name" value="PAZ_argonaute_like"/>
    <property type="match status" value="1"/>
</dbReference>
<organism evidence="3 4">
    <name type="scientific">Boletus reticuloceps</name>
    <dbReference type="NCBI Taxonomy" id="495285"/>
    <lineage>
        <taxon>Eukaryota</taxon>
        <taxon>Fungi</taxon>
        <taxon>Dikarya</taxon>
        <taxon>Basidiomycota</taxon>
        <taxon>Agaricomycotina</taxon>
        <taxon>Agaricomycetes</taxon>
        <taxon>Agaricomycetidae</taxon>
        <taxon>Boletales</taxon>
        <taxon>Boletineae</taxon>
        <taxon>Boletaceae</taxon>
        <taxon>Boletoideae</taxon>
        <taxon>Boletus</taxon>
    </lineage>
</organism>
<gene>
    <name evidence="3" type="ORF">JVT61DRAFT_11556</name>
</gene>
<dbReference type="Pfam" id="PF16486">
    <property type="entry name" value="ArgoN"/>
    <property type="match status" value="1"/>
</dbReference>
<dbReference type="Pfam" id="PF02170">
    <property type="entry name" value="PAZ"/>
    <property type="match status" value="1"/>
</dbReference>
<dbReference type="InterPro" id="IPR014811">
    <property type="entry name" value="ArgoL1"/>
</dbReference>
<dbReference type="Gene3D" id="3.40.50.2300">
    <property type="match status" value="2"/>
</dbReference>
<dbReference type="InterPro" id="IPR032474">
    <property type="entry name" value="Argonaute_N"/>
</dbReference>
<dbReference type="InterPro" id="IPR036397">
    <property type="entry name" value="RNaseH_sf"/>
</dbReference>
<dbReference type="InterPro" id="IPR036085">
    <property type="entry name" value="PAZ_dom_sf"/>
</dbReference>
<reference evidence="3" key="1">
    <citation type="submission" date="2021-03" db="EMBL/GenBank/DDBJ databases">
        <title>Evolutionary innovations through gain and loss of genes in the ectomycorrhizal Boletales.</title>
        <authorList>
            <person name="Wu G."/>
            <person name="Miyauchi S."/>
            <person name="Morin E."/>
            <person name="Yang Z.-L."/>
            <person name="Xu J."/>
            <person name="Martin F.M."/>
        </authorList>
    </citation>
    <scope>NUCLEOTIDE SEQUENCE</scope>
    <source>
        <strain evidence="3">BR01</strain>
    </source>
</reference>
<comment type="caution">
    <text evidence="3">The sequence shown here is derived from an EMBL/GenBank/DDBJ whole genome shotgun (WGS) entry which is preliminary data.</text>
</comment>
<dbReference type="Gene3D" id="3.30.420.10">
    <property type="entry name" value="Ribonuclease H-like superfamily/Ribonuclease H"/>
    <property type="match status" value="1"/>
</dbReference>
<dbReference type="EMBL" id="JAGFBS010000005">
    <property type="protein sequence ID" value="KAG6379119.1"/>
    <property type="molecule type" value="Genomic_DNA"/>
</dbReference>
<dbReference type="PANTHER" id="PTHR22891">
    <property type="entry name" value="EUKARYOTIC TRANSLATION INITIATION FACTOR 2C"/>
    <property type="match status" value="1"/>
</dbReference>